<proteinExistence type="predicted"/>
<reference evidence="1" key="1">
    <citation type="submission" date="2014-09" db="EMBL/GenBank/DDBJ databases">
        <authorList>
            <person name="Magalhaes I.L.F."/>
            <person name="Oliveira U."/>
            <person name="Santos F.R."/>
            <person name="Vidigal T.H.D.A."/>
            <person name="Brescovit A.D."/>
            <person name="Santos A.J."/>
        </authorList>
    </citation>
    <scope>NUCLEOTIDE SEQUENCE</scope>
    <source>
        <tissue evidence="1">Shoot tissue taken approximately 20 cm above the soil surface</tissue>
    </source>
</reference>
<accession>A0A0A9CQJ9</accession>
<evidence type="ECO:0000313" key="1">
    <source>
        <dbReference type="EMBL" id="JAD75645.1"/>
    </source>
</evidence>
<name>A0A0A9CQJ9_ARUDO</name>
<dbReference type="AlphaFoldDB" id="A0A0A9CQJ9"/>
<dbReference type="EMBL" id="GBRH01222250">
    <property type="protein sequence ID" value="JAD75645.1"/>
    <property type="molecule type" value="Transcribed_RNA"/>
</dbReference>
<reference evidence="1" key="2">
    <citation type="journal article" date="2015" name="Data Brief">
        <title>Shoot transcriptome of the giant reed, Arundo donax.</title>
        <authorList>
            <person name="Barrero R.A."/>
            <person name="Guerrero F.D."/>
            <person name="Moolhuijzen P."/>
            <person name="Goolsby J.A."/>
            <person name="Tidwell J."/>
            <person name="Bellgard S.E."/>
            <person name="Bellgard M.I."/>
        </authorList>
    </citation>
    <scope>NUCLEOTIDE SEQUENCE</scope>
    <source>
        <tissue evidence="1">Shoot tissue taken approximately 20 cm above the soil surface</tissue>
    </source>
</reference>
<organism evidence="1">
    <name type="scientific">Arundo donax</name>
    <name type="common">Giant reed</name>
    <name type="synonym">Donax arundinaceus</name>
    <dbReference type="NCBI Taxonomy" id="35708"/>
    <lineage>
        <taxon>Eukaryota</taxon>
        <taxon>Viridiplantae</taxon>
        <taxon>Streptophyta</taxon>
        <taxon>Embryophyta</taxon>
        <taxon>Tracheophyta</taxon>
        <taxon>Spermatophyta</taxon>
        <taxon>Magnoliopsida</taxon>
        <taxon>Liliopsida</taxon>
        <taxon>Poales</taxon>
        <taxon>Poaceae</taxon>
        <taxon>PACMAD clade</taxon>
        <taxon>Arundinoideae</taxon>
        <taxon>Arundineae</taxon>
        <taxon>Arundo</taxon>
    </lineage>
</organism>
<sequence>MMGSSSCQFEEKKGNISCIMKCQAASFVTNFSIRRLLLVYRINGAPSFVVLVSVTLCELGVNSVR</sequence>
<protein>
    <submittedName>
        <fullName evidence="1">Uncharacterized protein</fullName>
    </submittedName>
</protein>